<feature type="compositionally biased region" description="Basic and acidic residues" evidence="5">
    <location>
        <begin position="611"/>
        <end position="622"/>
    </location>
</feature>
<reference evidence="8" key="1">
    <citation type="submission" date="2025-08" db="UniProtKB">
        <authorList>
            <consortium name="RefSeq"/>
        </authorList>
    </citation>
    <scope>IDENTIFICATION</scope>
    <source>
        <tissue evidence="8">Testes</tissue>
    </source>
</reference>
<dbReference type="SUPFAM" id="SSF48371">
    <property type="entry name" value="ARM repeat"/>
    <property type="match status" value="1"/>
</dbReference>
<dbReference type="Gene3D" id="1.25.10.10">
    <property type="entry name" value="Leucine-rich Repeat Variant"/>
    <property type="match status" value="1"/>
</dbReference>
<feature type="region of interest" description="Disordered" evidence="5">
    <location>
        <begin position="579"/>
        <end position="679"/>
    </location>
</feature>
<feature type="region of interest" description="Disordered" evidence="5">
    <location>
        <begin position="740"/>
        <end position="857"/>
    </location>
</feature>
<gene>
    <name evidence="8" type="primary">LOC102804708</name>
</gene>
<dbReference type="Proteomes" id="UP000694865">
    <property type="component" value="Unplaced"/>
</dbReference>
<feature type="compositionally biased region" description="Low complexity" evidence="5">
    <location>
        <begin position="895"/>
        <end position="916"/>
    </location>
</feature>
<comment type="function">
    <text evidence="4">Regulates COPI-mediated retrograde protein traffic at the interface between the Golgi apparatus and the endoplasmic reticulum. Involved in the maintenance of the Golgi apparatus morphology.</text>
</comment>
<evidence type="ECO:0000256" key="3">
    <source>
        <dbReference type="ARBA" id="ARBA00042347"/>
    </source>
</evidence>
<feature type="region of interest" description="Disordered" evidence="5">
    <location>
        <begin position="696"/>
        <end position="728"/>
    </location>
</feature>
<dbReference type="InterPro" id="IPR000719">
    <property type="entry name" value="Prot_kinase_dom"/>
</dbReference>
<dbReference type="GeneID" id="102804708"/>
<dbReference type="InterPro" id="IPR016024">
    <property type="entry name" value="ARM-type_fold"/>
</dbReference>
<evidence type="ECO:0000256" key="2">
    <source>
        <dbReference type="ARBA" id="ARBA00040972"/>
    </source>
</evidence>
<dbReference type="RefSeq" id="XP_006818698.1">
    <property type="nucleotide sequence ID" value="XM_006818635.1"/>
</dbReference>
<dbReference type="Pfam" id="PF00069">
    <property type="entry name" value="Pkinase"/>
    <property type="match status" value="1"/>
</dbReference>
<keyword evidence="7" id="KW-1185">Reference proteome</keyword>
<dbReference type="Gene3D" id="3.30.200.20">
    <property type="entry name" value="Phosphorylase Kinase, domain 1"/>
    <property type="match status" value="1"/>
</dbReference>
<feature type="compositionally biased region" description="Polar residues" evidence="5">
    <location>
        <begin position="595"/>
        <end position="610"/>
    </location>
</feature>
<comment type="similarity">
    <text evidence="1">Belongs to the protein kinase superfamily.</text>
</comment>
<evidence type="ECO:0000256" key="4">
    <source>
        <dbReference type="ARBA" id="ARBA00056114"/>
    </source>
</evidence>
<feature type="compositionally biased region" description="Acidic residues" evidence="5">
    <location>
        <begin position="623"/>
        <end position="638"/>
    </location>
</feature>
<dbReference type="InterPro" id="IPR011989">
    <property type="entry name" value="ARM-like"/>
</dbReference>
<dbReference type="InterPro" id="IPR011009">
    <property type="entry name" value="Kinase-like_dom_sf"/>
</dbReference>
<feature type="compositionally biased region" description="Basic and acidic residues" evidence="5">
    <location>
        <begin position="784"/>
        <end position="794"/>
    </location>
</feature>
<sequence length="973" mass="108410">MWSFFSRDPTKDLACEIGEKCSLTELEDKSIWRLHEGKRKDNGEPVSVFVYGIKGSNETQTQTAKTAFKRIKTLRHPNILMYIDGLETEEALYIVTEKVQPLESYLKLQSVKTNELSISWGLHQIVKGLSFLVNDCQLIHNNVNMSSIYVDKAGEWKLFGVDYVYPADQFPPFKALRALEKYDPPEKSDAQRMKNKRSKWAADMWGLGCLIWEVFNGPLPRTASLKNVGKIPKSLLPNYAELVGANPLSRPNPSKFIQDCRSPNGFMNNRFVETNLFLESIQIKDATEKTKFFSKLNEELEDFPSEFCRYKILPLLLQAFEYGNAGSAVLTPLVRLGKLLETEEYQKKIVPCVVKMFSSTDRATRIKLLQQMEHFIEHLTPAVVNDQIFPPVSHGFMDTNPAIREATVKAMLLMAPKLNEKNLNVEVLKHFARLQSKDDQPGIRTNTTVCIGKVSGHLTPQMRQKVLASAFQRALKDPFPPARSAGVLAMISTQKYYALKDIAYKVLPTLCSVTVDPDEGVRDQAFKAIDIFLKKLAEVSKHPEKAIEMESDVNAAANTTHSATGWAGWAVSSITSKFYRGSKKPKSPDTKTPAMTASANKQPNKPTPSIHNDDVTQKHHDVEEEEEEQEIIEVEEEVHDSNSDYGEGWEEDDDWGSMDDFSSPSQVSTTKKSSFAVKEEPQISVGWDNSWEDITTTKQKSSLSKPALTSKTGTGSVPSRTGGMKLGLKKQDEIADVWGDDWGKIPSSSLSAKTNVSSKTSRTMKLSKDDYSGWGGDDDWGSVDAKKTNTKEDFSSGWDDDVEDWGSIDDVTGTLEGSQSSQAGGGGSSLPMKSNPVCKSKPPVKPPPGWNDNIDFKEDKQFVTTSSYNWGAESTADFFSSSGIASAENTGKPRSFSNKSSMQKSSMTSKVEVSSSGFEDWGDGWGADENQGLSKAELARKQREERRIQREKEIQAKREAKKTGGMKLGARKF</sequence>
<dbReference type="SUPFAM" id="SSF56112">
    <property type="entry name" value="Protein kinase-like (PK-like)"/>
    <property type="match status" value="1"/>
</dbReference>
<feature type="compositionally biased region" description="Polar residues" evidence="5">
    <location>
        <begin position="746"/>
        <end position="764"/>
    </location>
</feature>
<evidence type="ECO:0000259" key="6">
    <source>
        <dbReference type="PROSITE" id="PS50011"/>
    </source>
</evidence>
<feature type="region of interest" description="Disordered" evidence="5">
    <location>
        <begin position="883"/>
        <end position="973"/>
    </location>
</feature>
<dbReference type="PROSITE" id="PS50011">
    <property type="entry name" value="PROTEIN_KINASE_DOM"/>
    <property type="match status" value="1"/>
</dbReference>
<feature type="compositionally biased region" description="Acidic residues" evidence="5">
    <location>
        <begin position="798"/>
        <end position="807"/>
    </location>
</feature>
<dbReference type="Gene3D" id="1.10.510.10">
    <property type="entry name" value="Transferase(Phosphotransferase) domain 1"/>
    <property type="match status" value="1"/>
</dbReference>
<evidence type="ECO:0000313" key="8">
    <source>
        <dbReference type="RefSeq" id="XP_006818698.1"/>
    </source>
</evidence>
<feature type="compositionally biased region" description="Acidic residues" evidence="5">
    <location>
        <begin position="647"/>
        <end position="657"/>
    </location>
</feature>
<dbReference type="PANTHER" id="PTHR12984">
    <property type="entry name" value="SCY1-RELATED S/T PROTEIN KINASE-LIKE"/>
    <property type="match status" value="1"/>
</dbReference>
<name>A0ABM0MFA7_SACKO</name>
<organism evidence="7 8">
    <name type="scientific">Saccoglossus kowalevskii</name>
    <name type="common">Acorn worm</name>
    <dbReference type="NCBI Taxonomy" id="10224"/>
    <lineage>
        <taxon>Eukaryota</taxon>
        <taxon>Metazoa</taxon>
        <taxon>Hemichordata</taxon>
        <taxon>Enteropneusta</taxon>
        <taxon>Harrimaniidae</taxon>
        <taxon>Saccoglossus</taxon>
    </lineage>
</organism>
<evidence type="ECO:0000256" key="1">
    <source>
        <dbReference type="ARBA" id="ARBA00038349"/>
    </source>
</evidence>
<proteinExistence type="inferred from homology"/>
<evidence type="ECO:0000256" key="5">
    <source>
        <dbReference type="SAM" id="MobiDB-lite"/>
    </source>
</evidence>
<dbReference type="InterPro" id="IPR051177">
    <property type="entry name" value="CIK-Related_Protein"/>
</dbReference>
<dbReference type="PANTHER" id="PTHR12984:SF3">
    <property type="entry name" value="N-TERMINAL KINASE-LIKE PROTEIN"/>
    <property type="match status" value="1"/>
</dbReference>
<feature type="domain" description="Protein kinase" evidence="6">
    <location>
        <begin position="20"/>
        <end position="376"/>
    </location>
</feature>
<protein>
    <recommendedName>
        <fullName evidence="2">N-terminal kinase-like protein</fullName>
    </recommendedName>
    <alternativeName>
        <fullName evidence="3">SCY1-like protein 1</fullName>
    </alternativeName>
</protein>
<evidence type="ECO:0000313" key="7">
    <source>
        <dbReference type="Proteomes" id="UP000694865"/>
    </source>
</evidence>
<feature type="compositionally biased region" description="Polar residues" evidence="5">
    <location>
        <begin position="696"/>
        <end position="719"/>
    </location>
</feature>
<feature type="compositionally biased region" description="Basic and acidic residues" evidence="5">
    <location>
        <begin position="937"/>
        <end position="962"/>
    </location>
</feature>
<accession>A0ABM0MFA7</accession>
<feature type="compositionally biased region" description="Polar residues" evidence="5">
    <location>
        <begin position="664"/>
        <end position="673"/>
    </location>
</feature>